<evidence type="ECO:0000313" key="3">
    <source>
        <dbReference type="EMBL" id="KAL2067524.1"/>
    </source>
</evidence>
<name>A0ABR4CC51_9HELO</name>
<feature type="signal peptide" evidence="1">
    <location>
        <begin position="1"/>
        <end position="25"/>
    </location>
</feature>
<dbReference type="Pfam" id="PF09362">
    <property type="entry name" value="DUF1996"/>
    <property type="match status" value="1"/>
</dbReference>
<dbReference type="Proteomes" id="UP001595075">
    <property type="component" value="Unassembled WGS sequence"/>
</dbReference>
<reference evidence="3 4" key="1">
    <citation type="journal article" date="2024" name="Commun. Biol.">
        <title>Comparative genomic analysis of thermophilic fungi reveals convergent evolutionary adaptations and gene losses.</title>
        <authorList>
            <person name="Steindorff A.S."/>
            <person name="Aguilar-Pontes M.V."/>
            <person name="Robinson A.J."/>
            <person name="Andreopoulos B."/>
            <person name="LaButti K."/>
            <person name="Kuo A."/>
            <person name="Mondo S."/>
            <person name="Riley R."/>
            <person name="Otillar R."/>
            <person name="Haridas S."/>
            <person name="Lipzen A."/>
            <person name="Grimwood J."/>
            <person name="Schmutz J."/>
            <person name="Clum A."/>
            <person name="Reid I.D."/>
            <person name="Moisan M.C."/>
            <person name="Butler G."/>
            <person name="Nguyen T.T.M."/>
            <person name="Dewar K."/>
            <person name="Conant G."/>
            <person name="Drula E."/>
            <person name="Henrissat B."/>
            <person name="Hansel C."/>
            <person name="Singer S."/>
            <person name="Hutchinson M.I."/>
            <person name="de Vries R.P."/>
            <person name="Natvig D.O."/>
            <person name="Powell A.J."/>
            <person name="Tsang A."/>
            <person name="Grigoriev I.V."/>
        </authorList>
    </citation>
    <scope>NUCLEOTIDE SEQUENCE [LARGE SCALE GENOMIC DNA]</scope>
    <source>
        <strain evidence="3 4">CBS 494.80</strain>
    </source>
</reference>
<keyword evidence="1" id="KW-0732">Signal</keyword>
<sequence length="518" mass="54995">MRLPTITATLKVALLGAIAVSPASAFWRMPCRANTAVARIDPLVTNGSIAEHVHAIHGSSGFSISASYEDLRAAECTSCEVTQDKSVYWTPALYFLGDDGKYTLVEQVGGMLAYYLLYPNAGNTTLSAFPAGFEMIAGDTNQRNFTYPVPDVEKSLWVGELAKQDFLRQAAVGYNCLNYKKTPEGALTRHFLPDKAYLDANCADGIRIELMFPSCWNGKDRTSDDKRSHVAYPSQVMTGECNDKNFPVRLPSMLYETIWATNAFVGKAGKFILANGDPTGYGYHGDFMMGWDEGFLQQAVNTCTNLSGKIEDCPLFDIQSQKAFSSCSLDLPAAIAKENVRKNLAAIPGNPVIAAGPGYADGATPGGPLPTNTGGTIGSVVAPTLSYTPGVSLAPTDTLVPGGIFAQKATSSPPAPAPAAPTPAAINVEAVPTPSVQPTTLITSPTPTPTLPPTTTSDGAIFSTQYATRTGSNGDIIVDAILWELDLVTITETSTSVATNAVQARGKHFHAHRRGVRV</sequence>
<feature type="chain" id="PRO_5045477786" description="DUF1996 domain-containing protein" evidence="1">
    <location>
        <begin position="26"/>
        <end position="518"/>
    </location>
</feature>
<evidence type="ECO:0000256" key="1">
    <source>
        <dbReference type="SAM" id="SignalP"/>
    </source>
</evidence>
<feature type="domain" description="DUF1996" evidence="2">
    <location>
        <begin position="41"/>
        <end position="291"/>
    </location>
</feature>
<protein>
    <recommendedName>
        <fullName evidence="2">DUF1996 domain-containing protein</fullName>
    </recommendedName>
</protein>
<evidence type="ECO:0000259" key="2">
    <source>
        <dbReference type="Pfam" id="PF09362"/>
    </source>
</evidence>
<keyword evidence="4" id="KW-1185">Reference proteome</keyword>
<dbReference type="PANTHER" id="PTHR43662">
    <property type="match status" value="1"/>
</dbReference>
<dbReference type="PANTHER" id="PTHR43662:SF7">
    <property type="entry name" value="DUF1996 DOMAIN-CONTAINING PROTEIN"/>
    <property type="match status" value="1"/>
</dbReference>
<dbReference type="EMBL" id="JAZHXI010000010">
    <property type="protein sequence ID" value="KAL2067524.1"/>
    <property type="molecule type" value="Genomic_DNA"/>
</dbReference>
<proteinExistence type="predicted"/>
<gene>
    <name evidence="3" type="ORF">VTL71DRAFT_1949</name>
</gene>
<dbReference type="InterPro" id="IPR018535">
    <property type="entry name" value="DUF1996"/>
</dbReference>
<evidence type="ECO:0000313" key="4">
    <source>
        <dbReference type="Proteomes" id="UP001595075"/>
    </source>
</evidence>
<comment type="caution">
    <text evidence="3">The sequence shown here is derived from an EMBL/GenBank/DDBJ whole genome shotgun (WGS) entry which is preliminary data.</text>
</comment>
<accession>A0ABR4CC51</accession>
<organism evidence="3 4">
    <name type="scientific">Oculimacula yallundae</name>
    <dbReference type="NCBI Taxonomy" id="86028"/>
    <lineage>
        <taxon>Eukaryota</taxon>
        <taxon>Fungi</taxon>
        <taxon>Dikarya</taxon>
        <taxon>Ascomycota</taxon>
        <taxon>Pezizomycotina</taxon>
        <taxon>Leotiomycetes</taxon>
        <taxon>Helotiales</taxon>
        <taxon>Ploettnerulaceae</taxon>
        <taxon>Oculimacula</taxon>
    </lineage>
</organism>